<organism evidence="3 4">
    <name type="scientific">Arachis hypogaea</name>
    <name type="common">Peanut</name>
    <dbReference type="NCBI Taxonomy" id="3818"/>
    <lineage>
        <taxon>Eukaryota</taxon>
        <taxon>Viridiplantae</taxon>
        <taxon>Streptophyta</taxon>
        <taxon>Embryophyta</taxon>
        <taxon>Tracheophyta</taxon>
        <taxon>Spermatophyta</taxon>
        <taxon>Magnoliopsida</taxon>
        <taxon>eudicotyledons</taxon>
        <taxon>Gunneridae</taxon>
        <taxon>Pentapetalae</taxon>
        <taxon>rosids</taxon>
        <taxon>fabids</taxon>
        <taxon>Fabales</taxon>
        <taxon>Fabaceae</taxon>
        <taxon>Papilionoideae</taxon>
        <taxon>50 kb inversion clade</taxon>
        <taxon>dalbergioids sensu lato</taxon>
        <taxon>Dalbergieae</taxon>
        <taxon>Pterocarpus clade</taxon>
        <taxon>Arachis</taxon>
    </lineage>
</organism>
<reference evidence="3 4" key="1">
    <citation type="submission" date="2019-01" db="EMBL/GenBank/DDBJ databases">
        <title>Sequencing of cultivated peanut Arachis hypogaea provides insights into genome evolution and oil improvement.</title>
        <authorList>
            <person name="Chen X."/>
        </authorList>
    </citation>
    <scope>NUCLEOTIDE SEQUENCE [LARGE SCALE GENOMIC DNA]</scope>
    <source>
        <strain evidence="4">cv. Fuhuasheng</strain>
        <tissue evidence="3">Leaves</tissue>
    </source>
</reference>
<evidence type="ECO:0000256" key="2">
    <source>
        <dbReference type="SAM" id="MobiDB-lite"/>
    </source>
</evidence>
<evidence type="ECO:0000256" key="1">
    <source>
        <dbReference type="SAM" id="Coils"/>
    </source>
</evidence>
<feature type="coiled-coil region" evidence="1">
    <location>
        <begin position="266"/>
        <end position="307"/>
    </location>
</feature>
<keyword evidence="1" id="KW-0175">Coiled coil</keyword>
<dbReference type="Proteomes" id="UP000289738">
    <property type="component" value="Chromosome A07"/>
</dbReference>
<dbReference type="AlphaFoldDB" id="A0A445CGT6"/>
<feature type="region of interest" description="Disordered" evidence="2">
    <location>
        <begin position="1"/>
        <end position="48"/>
    </location>
</feature>
<keyword evidence="4" id="KW-1185">Reference proteome</keyword>
<evidence type="ECO:0000313" key="3">
    <source>
        <dbReference type="EMBL" id="RYR50134.1"/>
    </source>
</evidence>
<gene>
    <name evidence="3" type="ORF">Ahy_A07g036712</name>
</gene>
<proteinExistence type="predicted"/>
<feature type="compositionally biased region" description="Polar residues" evidence="2">
    <location>
        <begin position="13"/>
        <end position="36"/>
    </location>
</feature>
<protein>
    <submittedName>
        <fullName evidence="3">Uncharacterized protein</fullName>
    </submittedName>
</protein>
<dbReference type="EMBL" id="SDMP01000007">
    <property type="protein sequence ID" value="RYR50134.1"/>
    <property type="molecule type" value="Genomic_DNA"/>
</dbReference>
<name>A0A445CGT6_ARAHY</name>
<accession>A0A445CGT6</accession>
<evidence type="ECO:0000313" key="4">
    <source>
        <dbReference type="Proteomes" id="UP000289738"/>
    </source>
</evidence>
<comment type="caution">
    <text evidence="3">The sequence shown here is derived from an EMBL/GenBank/DDBJ whole genome shotgun (WGS) entry which is preliminary data.</text>
</comment>
<sequence>MPRKPRYNCIPNAGTTDKTQHINAETENVAEPTQSSSDDEDYDPKADKVDSWDGYVDDLYAEEEAVPRNKSNGHKDTDYWSVVVNDGVTRTISLSVKEAVVLLPSRQIILEFNEELQPIGQVARLLSGFLGSLGADFQHFSINEESWKTMDNVLKEHAYNTIKKIFRYEEDDNGKKSGCRQNALNRSKQLYTHIGGSKTTARLKDEEEAVASIESQGGTSKDISVTDSLAQVLGKEHSGRVRELGFGSCPTEIIRKTTQSNSRVQIEEYQRKITELKAVVAKQKTEITKLKAVAKEHKAKIQTIENLVKYII</sequence>